<evidence type="ECO:0000313" key="5">
    <source>
        <dbReference type="EMBL" id="CAF4323634.1"/>
    </source>
</evidence>
<protein>
    <submittedName>
        <fullName evidence="2">Uncharacterized protein</fullName>
    </submittedName>
</protein>
<dbReference type="Proteomes" id="UP000682733">
    <property type="component" value="Unassembled WGS sequence"/>
</dbReference>
<gene>
    <name evidence="2" type="ORF">GPM918_LOCUS3179</name>
    <name evidence="3" type="ORF">OVA965_LOCUS38511</name>
    <name evidence="4" type="ORF">SRO942_LOCUS3173</name>
    <name evidence="5" type="ORF">TMI583_LOCUS39706</name>
</gene>
<dbReference type="EMBL" id="CAJNOQ010000381">
    <property type="protein sequence ID" value="CAF0794544.1"/>
    <property type="molecule type" value="Genomic_DNA"/>
</dbReference>
<evidence type="ECO:0000256" key="1">
    <source>
        <dbReference type="SAM" id="MobiDB-lite"/>
    </source>
</evidence>
<dbReference type="AlphaFoldDB" id="A0A813S5U6"/>
<reference evidence="2" key="1">
    <citation type="submission" date="2021-02" db="EMBL/GenBank/DDBJ databases">
        <authorList>
            <person name="Nowell W R."/>
        </authorList>
    </citation>
    <scope>NUCLEOTIDE SEQUENCE</scope>
</reference>
<accession>A0A813S5U6</accession>
<proteinExistence type="predicted"/>
<dbReference type="Proteomes" id="UP000681722">
    <property type="component" value="Unassembled WGS sequence"/>
</dbReference>
<evidence type="ECO:0000313" key="3">
    <source>
        <dbReference type="EMBL" id="CAF1535981.1"/>
    </source>
</evidence>
<comment type="caution">
    <text evidence="2">The sequence shown here is derived from an EMBL/GenBank/DDBJ whole genome shotgun (WGS) entry which is preliminary data.</text>
</comment>
<dbReference type="EMBL" id="CAJOBA010060412">
    <property type="protein sequence ID" value="CAF4323634.1"/>
    <property type="molecule type" value="Genomic_DNA"/>
</dbReference>
<evidence type="ECO:0000313" key="6">
    <source>
        <dbReference type="Proteomes" id="UP000663829"/>
    </source>
</evidence>
<dbReference type="Proteomes" id="UP000663829">
    <property type="component" value="Unassembled WGS sequence"/>
</dbReference>
<dbReference type="EMBL" id="CAJOBC010000380">
    <property type="protein sequence ID" value="CAF3578878.1"/>
    <property type="molecule type" value="Genomic_DNA"/>
</dbReference>
<organism evidence="2 6">
    <name type="scientific">Didymodactylos carnosus</name>
    <dbReference type="NCBI Taxonomy" id="1234261"/>
    <lineage>
        <taxon>Eukaryota</taxon>
        <taxon>Metazoa</taxon>
        <taxon>Spiralia</taxon>
        <taxon>Gnathifera</taxon>
        <taxon>Rotifera</taxon>
        <taxon>Eurotatoria</taxon>
        <taxon>Bdelloidea</taxon>
        <taxon>Philodinida</taxon>
        <taxon>Philodinidae</taxon>
        <taxon>Didymodactylos</taxon>
    </lineage>
</organism>
<dbReference type="Proteomes" id="UP000677228">
    <property type="component" value="Unassembled WGS sequence"/>
</dbReference>
<sequence>MNEHNTRSNKTRLSELFSKLNNLITTAVKPALFLMPNIDVKLIESLEDLDKFCILAEERLRMEYQFSEVTKTLVTKLEIALNDNHQFQQTMSNSNRKDQEQSEGTISEDHSV</sequence>
<name>A0A813S5U6_9BILA</name>
<keyword evidence="6" id="KW-1185">Reference proteome</keyword>
<dbReference type="EMBL" id="CAJNOK010038126">
    <property type="protein sequence ID" value="CAF1535981.1"/>
    <property type="molecule type" value="Genomic_DNA"/>
</dbReference>
<evidence type="ECO:0000313" key="4">
    <source>
        <dbReference type="EMBL" id="CAF3578878.1"/>
    </source>
</evidence>
<feature type="region of interest" description="Disordered" evidence="1">
    <location>
        <begin position="86"/>
        <end position="112"/>
    </location>
</feature>
<evidence type="ECO:0000313" key="2">
    <source>
        <dbReference type="EMBL" id="CAF0794544.1"/>
    </source>
</evidence>